<dbReference type="AlphaFoldDB" id="A0A563VIP6"/>
<name>A0A563VIP6_9CYAN</name>
<dbReference type="RefSeq" id="WP_144863723.1">
    <property type="nucleotide sequence ID" value="NZ_LR213773.1"/>
</dbReference>
<evidence type="ECO:0000313" key="9">
    <source>
        <dbReference type="EMBL" id="VEP11300.1"/>
    </source>
</evidence>
<keyword evidence="4 8" id="KW-1003">Cell membrane</keyword>
<evidence type="ECO:0000256" key="7">
    <source>
        <dbReference type="ARBA" id="ARBA00023136"/>
    </source>
</evidence>
<evidence type="ECO:0000313" key="10">
    <source>
        <dbReference type="Proteomes" id="UP000320055"/>
    </source>
</evidence>
<dbReference type="InterPro" id="IPR045861">
    <property type="entry name" value="CorA_cytoplasmic_dom"/>
</dbReference>
<dbReference type="EMBL" id="CAACVJ010000002">
    <property type="protein sequence ID" value="VEP11300.1"/>
    <property type="molecule type" value="Genomic_DNA"/>
</dbReference>
<comment type="similarity">
    <text evidence="2 8">Belongs to the CorA metal ion transporter (MIT) (TC 1.A.35) family.</text>
</comment>
<evidence type="ECO:0000256" key="8">
    <source>
        <dbReference type="RuleBase" id="RU362010"/>
    </source>
</evidence>
<dbReference type="PANTHER" id="PTHR46494">
    <property type="entry name" value="CORA FAMILY METAL ION TRANSPORTER (EUROFUNG)"/>
    <property type="match status" value="1"/>
</dbReference>
<dbReference type="InterPro" id="IPR045863">
    <property type="entry name" value="CorA_TM1_TM2"/>
</dbReference>
<keyword evidence="10" id="KW-1185">Reference proteome</keyword>
<dbReference type="PANTHER" id="PTHR46494:SF1">
    <property type="entry name" value="CORA FAMILY METAL ION TRANSPORTER (EUROFUNG)"/>
    <property type="match status" value="1"/>
</dbReference>
<evidence type="ECO:0000256" key="1">
    <source>
        <dbReference type="ARBA" id="ARBA00004651"/>
    </source>
</evidence>
<dbReference type="SUPFAM" id="SSF143865">
    <property type="entry name" value="CorA soluble domain-like"/>
    <property type="match status" value="1"/>
</dbReference>
<comment type="function">
    <text evidence="8">Mediates influx of magnesium ions.</text>
</comment>
<feature type="transmembrane region" description="Helical" evidence="8">
    <location>
        <begin position="308"/>
        <end position="326"/>
    </location>
</feature>
<dbReference type="SUPFAM" id="SSF144083">
    <property type="entry name" value="Magnesium transport protein CorA, transmembrane region"/>
    <property type="match status" value="1"/>
</dbReference>
<sequence length="384" mass="44545">MTQQNQVFSFDIEEDDLFDYGYEQPGSIPGTLSIEKDATPPECFLIDYNSQKAILVTNLTPEDCQEYMNLDSVSWFNVGGLGNEDFFLRLGKVFRLHPLTLEDIVNAPQKPKIEYNQEQLVIIANMAIPKPHNQGFWLEQVSLVITKKYILTVQEEPDRDCFEPIRQRIKLQKGNIRLKGTDYLAYALWDSIIDGFFPVLDIYSEKIEDLEDEVISNPTSQTLAEIYQVRRELLALRRAIWSQRTALSSLIRDGSVLIDDEIVLYLRDCYDHAVQIVDLIETYRELSSGLTDIYLSAMSNKMNEIMKLLTVISTIFIPLTFIAGIYGMNFNYDTSPWNMPELNYYWGYPLCLGLMIAIAFGLIVFFWRQGWFDKVSFEQQKKER</sequence>
<dbReference type="GO" id="GO:0000287">
    <property type="term" value="F:magnesium ion binding"/>
    <property type="evidence" value="ECO:0007669"/>
    <property type="project" value="TreeGrafter"/>
</dbReference>
<dbReference type="CDD" id="cd12828">
    <property type="entry name" value="TmCorA-like_1"/>
    <property type="match status" value="1"/>
</dbReference>
<dbReference type="InterPro" id="IPR004488">
    <property type="entry name" value="Mg/Co-transport_prot_CorA"/>
</dbReference>
<feature type="transmembrane region" description="Helical" evidence="8">
    <location>
        <begin position="346"/>
        <end position="367"/>
    </location>
</feature>
<dbReference type="NCBIfam" id="TIGR00383">
    <property type="entry name" value="corA"/>
    <property type="match status" value="1"/>
</dbReference>
<keyword evidence="7 8" id="KW-0472">Membrane</keyword>
<dbReference type="Proteomes" id="UP000320055">
    <property type="component" value="Unassembled WGS sequence"/>
</dbReference>
<keyword evidence="5 8" id="KW-0812">Transmembrane</keyword>
<keyword evidence="3 8" id="KW-0813">Transport</keyword>
<keyword evidence="6 8" id="KW-1133">Transmembrane helix</keyword>
<dbReference type="GO" id="GO:0050897">
    <property type="term" value="F:cobalt ion binding"/>
    <property type="evidence" value="ECO:0007669"/>
    <property type="project" value="TreeGrafter"/>
</dbReference>
<dbReference type="Pfam" id="PF01544">
    <property type="entry name" value="CorA"/>
    <property type="match status" value="1"/>
</dbReference>
<organism evidence="9 10">
    <name type="scientific">Hyella patelloides LEGE 07179</name>
    <dbReference type="NCBI Taxonomy" id="945734"/>
    <lineage>
        <taxon>Bacteria</taxon>
        <taxon>Bacillati</taxon>
        <taxon>Cyanobacteriota</taxon>
        <taxon>Cyanophyceae</taxon>
        <taxon>Pleurocapsales</taxon>
        <taxon>Hyellaceae</taxon>
        <taxon>Hyella</taxon>
    </lineage>
</organism>
<evidence type="ECO:0000256" key="6">
    <source>
        <dbReference type="ARBA" id="ARBA00022989"/>
    </source>
</evidence>
<reference evidence="9 10" key="1">
    <citation type="submission" date="2019-01" db="EMBL/GenBank/DDBJ databases">
        <authorList>
            <person name="Brito A."/>
        </authorList>
    </citation>
    <scope>NUCLEOTIDE SEQUENCE [LARGE SCALE GENOMIC DNA]</scope>
    <source>
        <strain evidence="9">1</strain>
    </source>
</reference>
<dbReference type="GO" id="GO:0005886">
    <property type="term" value="C:plasma membrane"/>
    <property type="evidence" value="ECO:0007669"/>
    <property type="project" value="UniProtKB-SubCell"/>
</dbReference>
<evidence type="ECO:0000256" key="5">
    <source>
        <dbReference type="ARBA" id="ARBA00022692"/>
    </source>
</evidence>
<evidence type="ECO:0000256" key="3">
    <source>
        <dbReference type="ARBA" id="ARBA00022448"/>
    </source>
</evidence>
<dbReference type="GO" id="GO:0015087">
    <property type="term" value="F:cobalt ion transmembrane transporter activity"/>
    <property type="evidence" value="ECO:0007669"/>
    <property type="project" value="UniProtKB-UniRule"/>
</dbReference>
<dbReference type="InterPro" id="IPR002523">
    <property type="entry name" value="MgTranspt_CorA/ZnTranspt_ZntB"/>
</dbReference>
<dbReference type="OrthoDB" id="9803416at2"/>
<comment type="subcellular location">
    <subcellularLocation>
        <location evidence="1">Cell membrane</location>
        <topology evidence="1">Multi-pass membrane protein</topology>
    </subcellularLocation>
    <subcellularLocation>
        <location evidence="8">Membrane</location>
        <topology evidence="8">Multi-pass membrane protein</topology>
    </subcellularLocation>
</comment>
<keyword evidence="8" id="KW-0406">Ion transport</keyword>
<dbReference type="GO" id="GO:0015095">
    <property type="term" value="F:magnesium ion transmembrane transporter activity"/>
    <property type="evidence" value="ECO:0007669"/>
    <property type="project" value="UniProtKB-UniRule"/>
</dbReference>
<proteinExistence type="inferred from homology"/>
<evidence type="ECO:0000256" key="2">
    <source>
        <dbReference type="ARBA" id="ARBA00009765"/>
    </source>
</evidence>
<evidence type="ECO:0000256" key="4">
    <source>
        <dbReference type="ARBA" id="ARBA00022475"/>
    </source>
</evidence>
<dbReference type="Gene3D" id="1.20.58.340">
    <property type="entry name" value="Magnesium transport protein CorA, transmembrane region"/>
    <property type="match status" value="2"/>
</dbReference>
<protein>
    <recommendedName>
        <fullName evidence="8">Magnesium transport protein CorA</fullName>
    </recommendedName>
</protein>
<gene>
    <name evidence="8 9" type="primary">corA</name>
    <name evidence="9" type="ORF">H1P_100004</name>
</gene>
<dbReference type="Gene3D" id="3.30.460.20">
    <property type="entry name" value="CorA soluble domain-like"/>
    <property type="match status" value="1"/>
</dbReference>
<dbReference type="FunFam" id="1.20.58.340:FF:000012">
    <property type="entry name" value="Magnesium transport protein CorA"/>
    <property type="match status" value="1"/>
</dbReference>
<keyword evidence="8" id="KW-0460">Magnesium</keyword>
<accession>A0A563VIP6</accession>